<evidence type="ECO:0000313" key="8">
    <source>
        <dbReference type="Proteomes" id="UP000600139"/>
    </source>
</evidence>
<comment type="caution">
    <text evidence="7">The sequence shown here is derived from an EMBL/GenBank/DDBJ whole genome shotgun (WGS) entry which is preliminary data.</text>
</comment>
<dbReference type="AlphaFoldDB" id="A0A934QZI1"/>
<protein>
    <recommendedName>
        <fullName evidence="6">Adenylate kinase</fullName>
        <ecNumber evidence="6">2.7.4.3</ecNumber>
    </recommendedName>
</protein>
<dbReference type="Proteomes" id="UP000600139">
    <property type="component" value="Unassembled WGS sequence"/>
</dbReference>
<gene>
    <name evidence="7" type="ORF">JIN84_08225</name>
</gene>
<evidence type="ECO:0000256" key="4">
    <source>
        <dbReference type="ARBA" id="ARBA00022777"/>
    </source>
</evidence>
<keyword evidence="3 6" id="KW-0547">Nucleotide-binding</keyword>
<dbReference type="SUPFAM" id="SSF52540">
    <property type="entry name" value="P-loop containing nucleoside triphosphate hydrolases"/>
    <property type="match status" value="1"/>
</dbReference>
<evidence type="ECO:0000256" key="3">
    <source>
        <dbReference type="ARBA" id="ARBA00022741"/>
    </source>
</evidence>
<comment type="subcellular location">
    <subcellularLocation>
        <location evidence="6">Cytoplasm</location>
    </subcellularLocation>
</comment>
<comment type="subunit">
    <text evidence="6">Monomer.</text>
</comment>
<dbReference type="EC" id="2.7.4.3" evidence="6"/>
<dbReference type="RefSeq" id="WP_200350561.1">
    <property type="nucleotide sequence ID" value="NZ_BAABHZ010000008.1"/>
</dbReference>
<organism evidence="7 8">
    <name type="scientific">Luteolibacter yonseiensis</name>
    <dbReference type="NCBI Taxonomy" id="1144680"/>
    <lineage>
        <taxon>Bacteria</taxon>
        <taxon>Pseudomonadati</taxon>
        <taxon>Verrucomicrobiota</taxon>
        <taxon>Verrucomicrobiia</taxon>
        <taxon>Verrucomicrobiales</taxon>
        <taxon>Verrucomicrobiaceae</taxon>
        <taxon>Luteolibacter</taxon>
    </lineage>
</organism>
<sequence length="399" mass="45651">MKPSQTAQSPSNPDLEIKDAQLIFNRVWKELDEEIGRENLRFPKELILLGGAPGSGKGTNTAFICEVRGISSPPIVISQLLDSPDARKIKANGGMVGDEEVLRLLLRELLKPEFRDSAVLDGFPRTTVQVECLKMFYDQMISLRREFSNTGQAHFFRQPTFHIILLFVDESESIARQLKRGREAQAHNAEVRQSGVGELEEERATDFDPALARNRYRTFKEKTYGALVSLKQIFHYHFINAQAPIEIVQRNIINELEYQSSLELDPRTFDTMRHIPLADEIVLNARQELVNRLDGYQVEHPELMQAVVDFIQGKMMPVIKRYAISGRTMINTEEPLFTDPVAIAILIDIFSERGFRASVDIHIQDIPERFDLETGLIETRSKRVYRILVLFNGSKIRRG</sequence>
<dbReference type="EMBL" id="JAENIK010000009">
    <property type="protein sequence ID" value="MBK1815598.1"/>
    <property type="molecule type" value="Genomic_DNA"/>
</dbReference>
<name>A0A934QZI1_9BACT</name>
<accession>A0A934QZI1</accession>
<dbReference type="GO" id="GO:0004017">
    <property type="term" value="F:AMP kinase activity"/>
    <property type="evidence" value="ECO:0007669"/>
    <property type="project" value="UniProtKB-EC"/>
</dbReference>
<keyword evidence="8" id="KW-1185">Reference proteome</keyword>
<evidence type="ECO:0000256" key="1">
    <source>
        <dbReference type="ARBA" id="ARBA00022679"/>
    </source>
</evidence>
<dbReference type="PANTHER" id="PTHR23359">
    <property type="entry name" value="NUCLEOTIDE KINASE"/>
    <property type="match status" value="1"/>
</dbReference>
<evidence type="ECO:0000313" key="7">
    <source>
        <dbReference type="EMBL" id="MBK1815598.1"/>
    </source>
</evidence>
<evidence type="ECO:0000256" key="2">
    <source>
        <dbReference type="ARBA" id="ARBA00022727"/>
    </source>
</evidence>
<dbReference type="PROSITE" id="PS00113">
    <property type="entry name" value="ADENYLATE_KINASE"/>
    <property type="match status" value="1"/>
</dbReference>
<evidence type="ECO:0000256" key="5">
    <source>
        <dbReference type="RuleBase" id="RU003330"/>
    </source>
</evidence>
<dbReference type="Pfam" id="PF00406">
    <property type="entry name" value="ADK"/>
    <property type="match status" value="1"/>
</dbReference>
<comment type="similarity">
    <text evidence="5">Belongs to the adenylate kinase family.</text>
</comment>
<keyword evidence="4 5" id="KW-0418">Kinase</keyword>
<dbReference type="InterPro" id="IPR033690">
    <property type="entry name" value="Adenylat_kinase_CS"/>
</dbReference>
<dbReference type="GO" id="GO:0005737">
    <property type="term" value="C:cytoplasm"/>
    <property type="evidence" value="ECO:0007669"/>
    <property type="project" value="UniProtKB-SubCell"/>
</dbReference>
<dbReference type="InterPro" id="IPR027417">
    <property type="entry name" value="P-loop_NTPase"/>
</dbReference>
<keyword evidence="6" id="KW-0067">ATP-binding</keyword>
<keyword evidence="2" id="KW-0545">Nucleotide biosynthesis</keyword>
<dbReference type="InterPro" id="IPR000850">
    <property type="entry name" value="Adenylat/UMP-CMP_kin"/>
</dbReference>
<evidence type="ECO:0000256" key="6">
    <source>
        <dbReference type="RuleBase" id="RU003331"/>
    </source>
</evidence>
<reference evidence="7" key="1">
    <citation type="submission" date="2021-01" db="EMBL/GenBank/DDBJ databases">
        <title>Modified the classification status of verrucomicrobia.</title>
        <authorList>
            <person name="Feng X."/>
        </authorList>
    </citation>
    <scope>NUCLEOTIDE SEQUENCE</scope>
    <source>
        <strain evidence="7">JCM 18052</strain>
    </source>
</reference>
<comment type="catalytic activity">
    <reaction evidence="6">
        <text>AMP + ATP = 2 ADP</text>
        <dbReference type="Rhea" id="RHEA:12973"/>
        <dbReference type="ChEBI" id="CHEBI:30616"/>
        <dbReference type="ChEBI" id="CHEBI:456215"/>
        <dbReference type="ChEBI" id="CHEBI:456216"/>
        <dbReference type="EC" id="2.7.4.3"/>
    </reaction>
</comment>
<dbReference type="GO" id="GO:0005524">
    <property type="term" value="F:ATP binding"/>
    <property type="evidence" value="ECO:0007669"/>
    <property type="project" value="UniProtKB-KW"/>
</dbReference>
<dbReference type="PRINTS" id="PR00094">
    <property type="entry name" value="ADENYLTKNASE"/>
</dbReference>
<keyword evidence="1 5" id="KW-0808">Transferase</keyword>
<proteinExistence type="inferred from homology"/>
<dbReference type="Gene3D" id="3.40.50.300">
    <property type="entry name" value="P-loop containing nucleotide triphosphate hydrolases"/>
    <property type="match status" value="1"/>
</dbReference>